<accession>A0AAN8WXY1</accession>
<dbReference type="GO" id="GO:0031410">
    <property type="term" value="C:cytoplasmic vesicle"/>
    <property type="evidence" value="ECO:0007669"/>
    <property type="project" value="UniProtKB-KW"/>
</dbReference>
<keyword evidence="5" id="KW-0968">Cytoplasmic vesicle</keyword>
<evidence type="ECO:0000313" key="8">
    <source>
        <dbReference type="Proteomes" id="UP001381693"/>
    </source>
</evidence>
<dbReference type="Proteomes" id="UP001381693">
    <property type="component" value="Unassembled WGS sequence"/>
</dbReference>
<evidence type="ECO:0000256" key="4">
    <source>
        <dbReference type="ARBA" id="ARBA00023136"/>
    </source>
</evidence>
<dbReference type="EMBL" id="JAXCGZ010016983">
    <property type="protein sequence ID" value="KAK7069329.1"/>
    <property type="molecule type" value="Genomic_DNA"/>
</dbReference>
<comment type="caution">
    <text evidence="7">The sequence shown here is derived from an EMBL/GenBank/DDBJ whole genome shotgun (WGS) entry which is preliminary data.</text>
</comment>
<sequence length="100" mass="10951">MASKTYLSNIPGGDSFLGDQGPTEGVLLTAVLPYVLMIVLLPIGSFFFTKTIIFQDILDYNETTANVYSAVCAVVILHILLALFIYKAFRESTTKGPKQD</sequence>
<feature type="transmembrane region" description="Helical" evidence="6">
    <location>
        <begin position="26"/>
        <end position="48"/>
    </location>
</feature>
<dbReference type="PANTHER" id="PTHR31792:SF3">
    <property type="entry name" value="VACUOLAR ATPASE ASSEMBLY INTEGRAL MEMBRANE PROTEIN VMA21"/>
    <property type="match status" value="1"/>
</dbReference>
<dbReference type="GO" id="GO:0070072">
    <property type="term" value="P:vacuolar proton-transporting V-type ATPase complex assembly"/>
    <property type="evidence" value="ECO:0007669"/>
    <property type="project" value="InterPro"/>
</dbReference>
<dbReference type="GO" id="GO:0005789">
    <property type="term" value="C:endoplasmic reticulum membrane"/>
    <property type="evidence" value="ECO:0007669"/>
    <property type="project" value="TreeGrafter"/>
</dbReference>
<dbReference type="PANTHER" id="PTHR31792">
    <property type="entry name" value="VACUOLAR ATPASE ASSEMBLY INTEGRAL MEMBRANE PROTEIN VMA21"/>
    <property type="match status" value="1"/>
</dbReference>
<evidence type="ECO:0000256" key="2">
    <source>
        <dbReference type="ARBA" id="ARBA00022824"/>
    </source>
</evidence>
<dbReference type="Pfam" id="PF09446">
    <property type="entry name" value="VMA21"/>
    <property type="match status" value="1"/>
</dbReference>
<organism evidence="7 8">
    <name type="scientific">Halocaridina rubra</name>
    <name type="common">Hawaiian red shrimp</name>
    <dbReference type="NCBI Taxonomy" id="373956"/>
    <lineage>
        <taxon>Eukaryota</taxon>
        <taxon>Metazoa</taxon>
        <taxon>Ecdysozoa</taxon>
        <taxon>Arthropoda</taxon>
        <taxon>Crustacea</taxon>
        <taxon>Multicrustacea</taxon>
        <taxon>Malacostraca</taxon>
        <taxon>Eumalacostraca</taxon>
        <taxon>Eucarida</taxon>
        <taxon>Decapoda</taxon>
        <taxon>Pleocyemata</taxon>
        <taxon>Caridea</taxon>
        <taxon>Atyoidea</taxon>
        <taxon>Atyidae</taxon>
        <taxon>Halocaridina</taxon>
    </lineage>
</organism>
<evidence type="ECO:0000256" key="3">
    <source>
        <dbReference type="ARBA" id="ARBA00022989"/>
    </source>
</evidence>
<keyword evidence="1 6" id="KW-0812">Transmembrane</keyword>
<evidence type="ECO:0000256" key="6">
    <source>
        <dbReference type="SAM" id="Phobius"/>
    </source>
</evidence>
<keyword evidence="2" id="KW-0256">Endoplasmic reticulum</keyword>
<keyword evidence="8" id="KW-1185">Reference proteome</keyword>
<name>A0AAN8WXY1_HALRR</name>
<keyword evidence="3 6" id="KW-1133">Transmembrane helix</keyword>
<dbReference type="AlphaFoldDB" id="A0AAN8WXY1"/>
<evidence type="ECO:0000313" key="7">
    <source>
        <dbReference type="EMBL" id="KAK7069329.1"/>
    </source>
</evidence>
<feature type="transmembrane region" description="Helical" evidence="6">
    <location>
        <begin position="68"/>
        <end position="89"/>
    </location>
</feature>
<evidence type="ECO:0000256" key="5">
    <source>
        <dbReference type="ARBA" id="ARBA00023329"/>
    </source>
</evidence>
<proteinExistence type="predicted"/>
<dbReference type="InterPro" id="IPR019013">
    <property type="entry name" value="Vma21"/>
</dbReference>
<evidence type="ECO:0000256" key="1">
    <source>
        <dbReference type="ARBA" id="ARBA00022692"/>
    </source>
</evidence>
<gene>
    <name evidence="7" type="primary">VMA21</name>
    <name evidence="7" type="ORF">SK128_014466</name>
</gene>
<protein>
    <submittedName>
        <fullName evidence="7">Vacuolar ATPase assembly integral membrane protein vma21</fullName>
    </submittedName>
</protein>
<keyword evidence="4 6" id="KW-0472">Membrane</keyword>
<reference evidence="7 8" key="1">
    <citation type="submission" date="2023-11" db="EMBL/GenBank/DDBJ databases">
        <title>Halocaridina rubra genome assembly.</title>
        <authorList>
            <person name="Smith C."/>
        </authorList>
    </citation>
    <scope>NUCLEOTIDE SEQUENCE [LARGE SCALE GENOMIC DNA]</scope>
    <source>
        <strain evidence="7">EP-1</strain>
        <tissue evidence="7">Whole</tissue>
    </source>
</reference>